<evidence type="ECO:0000313" key="3">
    <source>
        <dbReference type="Proteomes" id="UP000244903"/>
    </source>
</evidence>
<dbReference type="KEGG" id="dpc:A6048_03335"/>
<gene>
    <name evidence="2" type="ORF">A6048_03335</name>
</gene>
<keyword evidence="3" id="KW-1185">Reference proteome</keyword>
<accession>A0AAD0NP93</accession>
<dbReference type="EMBL" id="CP015453">
    <property type="protein sequence ID" value="AWH94694.1"/>
    <property type="molecule type" value="Genomic_DNA"/>
</dbReference>
<name>A0AAD0NP93_9ACTN</name>
<dbReference type="AlphaFoldDB" id="A0AAD0NP93"/>
<dbReference type="Proteomes" id="UP000244903">
    <property type="component" value="Chromosome"/>
</dbReference>
<proteinExistence type="predicted"/>
<evidence type="ECO:0000256" key="1">
    <source>
        <dbReference type="SAM" id="MobiDB-lite"/>
    </source>
</evidence>
<protein>
    <submittedName>
        <fullName evidence="2">Uncharacterized protein</fullName>
    </submittedName>
</protein>
<evidence type="ECO:0000313" key="2">
    <source>
        <dbReference type="EMBL" id="AWH94694.1"/>
    </source>
</evidence>
<sequence length="205" mass="20090">MVVPMATAGCVATAAPGDSASAEQLRQEYSADGVVWGGVEAIPWDETTVLVPGGRGNETTFQMRTSGDGDLNGEVYLGDWSIDRGSAWFRVDVDGVPGQSVLIASGDTRASGVIVSNFMLTSGKSVELTLSVGVPFGETAQAARIVPDWGLVLEEKAPSGGGSGSAGSIGGGSLGSSGAGSRGSSGSVGSGGSSGSLGGPSVFGG</sequence>
<reference evidence="2 3" key="1">
    <citation type="submission" date="2016-04" db="EMBL/GenBank/DDBJ databases">
        <title>Complete genome sequence of the haloalkaliphilic hydrocarbon-degrading bacterium Dietzia psychralcaliphila ILA-1T, isolated from a drain of a fish product-processing plant.</title>
        <authorList>
            <person name="Zhao J."/>
            <person name="Hu B."/>
            <person name="Geng S."/>
            <person name="Nie Y."/>
            <person name="Tang Y."/>
        </authorList>
    </citation>
    <scope>NUCLEOTIDE SEQUENCE [LARGE SCALE GENOMIC DNA]</scope>
    <source>
        <strain evidence="2 3">ILA-1</strain>
    </source>
</reference>
<feature type="region of interest" description="Disordered" evidence="1">
    <location>
        <begin position="160"/>
        <end position="205"/>
    </location>
</feature>
<organism evidence="2 3">
    <name type="scientific">Dietzia psychralcaliphila</name>
    <dbReference type="NCBI Taxonomy" id="139021"/>
    <lineage>
        <taxon>Bacteria</taxon>
        <taxon>Bacillati</taxon>
        <taxon>Actinomycetota</taxon>
        <taxon>Actinomycetes</taxon>
        <taxon>Mycobacteriales</taxon>
        <taxon>Dietziaceae</taxon>
        <taxon>Dietzia</taxon>
    </lineage>
</organism>